<dbReference type="EMBL" id="KV454428">
    <property type="protein sequence ID" value="ODQ81016.1"/>
    <property type="molecule type" value="Genomic_DNA"/>
</dbReference>
<dbReference type="GO" id="GO:0019878">
    <property type="term" value="P:lysine biosynthetic process via aminoadipic acid"/>
    <property type="evidence" value="ECO:0007669"/>
    <property type="project" value="EnsemblFungi"/>
</dbReference>
<comment type="pathway">
    <text evidence="7">Amino-acid biosynthesis; L-lysine biosynthesis via AAA pathway; L-lysine from L-alpha-aminoadipate (fungal route): step 2/3.</text>
</comment>
<comment type="catalytic activity">
    <reaction evidence="6">
        <text>L-saccharopine + NADP(+) + H2O = (S)-2-amino-6-oxohexanoate + L-glutamate + NADPH + H(+)</text>
        <dbReference type="Rhea" id="RHEA:10020"/>
        <dbReference type="ChEBI" id="CHEBI:15377"/>
        <dbReference type="ChEBI" id="CHEBI:15378"/>
        <dbReference type="ChEBI" id="CHEBI:29985"/>
        <dbReference type="ChEBI" id="CHEBI:57783"/>
        <dbReference type="ChEBI" id="CHEBI:57951"/>
        <dbReference type="ChEBI" id="CHEBI:58321"/>
        <dbReference type="ChEBI" id="CHEBI:58349"/>
        <dbReference type="EC" id="1.5.1.10"/>
    </reaction>
</comment>
<keyword evidence="3" id="KW-0560">Oxidoreductase</keyword>
<protein>
    <recommendedName>
        <fullName evidence="9">Saccharopine dehydrogenase [NADP(+), L-glutamate-forming]</fullName>
        <ecNumber evidence="8">1.5.1.10</ecNumber>
    </recommendedName>
    <alternativeName>
        <fullName evidence="10">Saccharopine reductase</fullName>
    </alternativeName>
</protein>
<dbReference type="SUPFAM" id="SSF51735">
    <property type="entry name" value="NAD(P)-binding Rossmann-fold domains"/>
    <property type="match status" value="1"/>
</dbReference>
<dbReference type="FunFam" id="3.30.360.10:FF:000008">
    <property type="entry name" value="Alpha-aminoadipic semialdehyde synthase, mitochondrial"/>
    <property type="match status" value="1"/>
</dbReference>
<dbReference type="RefSeq" id="XP_018986344.1">
    <property type="nucleotide sequence ID" value="XM_019132524.1"/>
</dbReference>
<evidence type="ECO:0000256" key="3">
    <source>
        <dbReference type="ARBA" id="ARBA00023002"/>
    </source>
</evidence>
<dbReference type="Pfam" id="PF03435">
    <property type="entry name" value="Sacchrp_dh_NADP"/>
    <property type="match status" value="1"/>
</dbReference>
<feature type="domain" description="Saccharopine dehydrogenase-like C-terminal" evidence="13">
    <location>
        <begin position="126"/>
        <end position="442"/>
    </location>
</feature>
<dbReference type="Pfam" id="PF16653">
    <property type="entry name" value="Sacchrp_dh_C"/>
    <property type="match status" value="1"/>
</dbReference>
<reference evidence="15" key="1">
    <citation type="submission" date="2016-05" db="EMBL/GenBank/DDBJ databases">
        <title>Comparative genomics of biotechnologically important yeasts.</title>
        <authorList>
            <consortium name="DOE Joint Genome Institute"/>
            <person name="Riley R."/>
            <person name="Haridas S."/>
            <person name="Wolfe K.H."/>
            <person name="Lopes M.R."/>
            <person name="Hittinger C.T."/>
            <person name="Goker M."/>
            <person name="Salamov A."/>
            <person name="Wisecaver J."/>
            <person name="Long T.M."/>
            <person name="Aerts A.L."/>
            <person name="Barry K."/>
            <person name="Choi C."/>
            <person name="Clum A."/>
            <person name="Coughlan A.Y."/>
            <person name="Deshpande S."/>
            <person name="Douglass A.P."/>
            <person name="Hanson S.J."/>
            <person name="Klenk H.-P."/>
            <person name="Labutti K."/>
            <person name="Lapidus A."/>
            <person name="Lindquist E."/>
            <person name="Lipzen A."/>
            <person name="Meier-Kolthoff J.P."/>
            <person name="Ohm R.A."/>
            <person name="Otillar R.P."/>
            <person name="Pangilinan J."/>
            <person name="Peng Y."/>
            <person name="Rokas A."/>
            <person name="Rosa C.A."/>
            <person name="Scheuner C."/>
            <person name="Sibirny A.A."/>
            <person name="Slot J.C."/>
            <person name="Stielow J.B."/>
            <person name="Sun H."/>
            <person name="Kurtzman C.P."/>
            <person name="Blackwell M."/>
            <person name="Grigoriev I.V."/>
            <person name="Jeffries T.W."/>
        </authorList>
    </citation>
    <scope>NUCLEOTIDE SEQUENCE [LARGE SCALE GENOMIC DNA]</scope>
    <source>
        <strain evidence="15">NRRL Y-12698</strain>
    </source>
</reference>
<dbReference type="FunFam" id="1.10.1870.10:FF:000002">
    <property type="entry name" value="Saccharopine dehydrogenase Lys9"/>
    <property type="match status" value="1"/>
</dbReference>
<evidence type="ECO:0000313" key="14">
    <source>
        <dbReference type="EMBL" id="ODQ81016.1"/>
    </source>
</evidence>
<sequence length="450" mass="48721">MFYTAVTSVLLLGSGFVAKPTVDILAATPGITVTVACRTLSKAQELAGSVASAISLDVSDEAALDAAVAKADVVVSLIPYTYHATVVRSAIKNKVHVVTTSYINPQLRELEQQIKDAGIIVMNEIGLDPGIDHLYAVKTFDEVHRAGGKIKSFLSYCGGLPAPECSDNPLGYKFSWSSRGVLLALRNSAQYWKDGEIVSIKSEDLMASAQPYYVYPGFAFVAYPNRDSTAYKELYNIPEAETVIRGTLRYQGFPEFVKVLVDLGFLKEDESPLFQTAAPWNKVFAGYIGAPSTSEADLVATIEAKATFKSEADKTRIISGLKWLGLFSDATSITPRGNPLDTLCATLEDLMQYETGERDLVALQHKFGIEWADGTTETRTSTMIDYGNPDGYSSMAKTVGVPCAVAVQQVLDGTLKGPGLLAPMTPEINNPIMKTLKEKYGIFLVEKTVS</sequence>
<evidence type="ECO:0000256" key="6">
    <source>
        <dbReference type="ARBA" id="ARBA00051869"/>
    </source>
</evidence>
<dbReference type="Proteomes" id="UP000094336">
    <property type="component" value="Unassembled WGS sequence"/>
</dbReference>
<evidence type="ECO:0000256" key="8">
    <source>
        <dbReference type="ARBA" id="ARBA00066976"/>
    </source>
</evidence>
<dbReference type="InterPro" id="IPR051168">
    <property type="entry name" value="AASS"/>
</dbReference>
<feature type="domain" description="Saccharopine dehydrogenase NADP binding" evidence="12">
    <location>
        <begin position="9"/>
        <end position="122"/>
    </location>
</feature>
<dbReference type="InterPro" id="IPR005097">
    <property type="entry name" value="Sacchrp_dh_NADP-bd"/>
</dbReference>
<dbReference type="AlphaFoldDB" id="A0A1E3QTK6"/>
<keyword evidence="4" id="KW-0457">Lysine biosynthesis</keyword>
<dbReference type="SUPFAM" id="SSF55347">
    <property type="entry name" value="Glyceraldehyde-3-phosphate dehydrogenase-like, C-terminal domain"/>
    <property type="match status" value="1"/>
</dbReference>
<dbReference type="PANTHER" id="PTHR11133">
    <property type="entry name" value="SACCHAROPINE DEHYDROGENASE"/>
    <property type="match status" value="1"/>
</dbReference>
<evidence type="ECO:0000256" key="10">
    <source>
        <dbReference type="ARBA" id="ARBA00083134"/>
    </source>
</evidence>
<keyword evidence="11" id="KW-0732">Signal</keyword>
<dbReference type="FunFam" id="3.40.50.720:FF:000072">
    <property type="entry name" value="Saccharopine dehydrogenase [NADP(+), L-glutamate-forming]"/>
    <property type="match status" value="1"/>
</dbReference>
<dbReference type="GO" id="GO:0004755">
    <property type="term" value="F:saccharopine dehydrogenase (NADP+, L-glutamate-forming) activity"/>
    <property type="evidence" value="ECO:0007669"/>
    <property type="project" value="UniProtKB-EC"/>
</dbReference>
<dbReference type="OrthoDB" id="10059875at2759"/>
<evidence type="ECO:0000313" key="15">
    <source>
        <dbReference type="Proteomes" id="UP000094336"/>
    </source>
</evidence>
<gene>
    <name evidence="14" type="ORF">BABINDRAFT_6867</name>
</gene>
<evidence type="ECO:0000259" key="12">
    <source>
        <dbReference type="Pfam" id="PF03435"/>
    </source>
</evidence>
<dbReference type="Gene3D" id="3.30.360.10">
    <property type="entry name" value="Dihydrodipicolinate Reductase, domain 2"/>
    <property type="match status" value="1"/>
</dbReference>
<evidence type="ECO:0000256" key="11">
    <source>
        <dbReference type="SAM" id="SignalP"/>
    </source>
</evidence>
<comment type="similarity">
    <text evidence="5">Belongs to the saccharopine dehydrogenase family.</text>
</comment>
<dbReference type="GO" id="GO:0005737">
    <property type="term" value="C:cytoplasm"/>
    <property type="evidence" value="ECO:0007669"/>
    <property type="project" value="TreeGrafter"/>
</dbReference>
<keyword evidence="2" id="KW-0521">NADP</keyword>
<evidence type="ECO:0000256" key="7">
    <source>
        <dbReference type="ARBA" id="ARBA00060549"/>
    </source>
</evidence>
<proteinExistence type="inferred from homology"/>
<organism evidence="14 15">
    <name type="scientific">Babjeviella inositovora NRRL Y-12698</name>
    <dbReference type="NCBI Taxonomy" id="984486"/>
    <lineage>
        <taxon>Eukaryota</taxon>
        <taxon>Fungi</taxon>
        <taxon>Dikarya</taxon>
        <taxon>Ascomycota</taxon>
        <taxon>Saccharomycotina</taxon>
        <taxon>Pichiomycetes</taxon>
        <taxon>Serinales incertae sedis</taxon>
        <taxon>Babjeviella</taxon>
    </lineage>
</organism>
<dbReference type="EC" id="1.5.1.10" evidence="8"/>
<accession>A0A1E3QTK6</accession>
<dbReference type="Gene3D" id="1.10.1870.10">
    <property type="entry name" value="Domain 3, Saccharopine reductase"/>
    <property type="match status" value="1"/>
</dbReference>
<feature type="chain" id="PRO_5009134436" description="Saccharopine dehydrogenase [NADP(+), L-glutamate-forming]" evidence="11">
    <location>
        <begin position="19"/>
        <end position="450"/>
    </location>
</feature>
<evidence type="ECO:0000259" key="13">
    <source>
        <dbReference type="Pfam" id="PF16653"/>
    </source>
</evidence>
<dbReference type="STRING" id="984486.A0A1E3QTK6"/>
<dbReference type="InterPro" id="IPR032095">
    <property type="entry name" value="Sacchrp_dh-like_C"/>
</dbReference>
<evidence type="ECO:0000256" key="4">
    <source>
        <dbReference type="ARBA" id="ARBA00023154"/>
    </source>
</evidence>
<dbReference type="InterPro" id="IPR036291">
    <property type="entry name" value="NAD(P)-bd_dom_sf"/>
</dbReference>
<keyword evidence="15" id="KW-1185">Reference proteome</keyword>
<evidence type="ECO:0000256" key="1">
    <source>
        <dbReference type="ARBA" id="ARBA00022605"/>
    </source>
</evidence>
<evidence type="ECO:0000256" key="2">
    <source>
        <dbReference type="ARBA" id="ARBA00022857"/>
    </source>
</evidence>
<name>A0A1E3QTK6_9ASCO</name>
<keyword evidence="1" id="KW-0028">Amino-acid biosynthesis</keyword>
<evidence type="ECO:0000256" key="9">
    <source>
        <dbReference type="ARBA" id="ARBA00067598"/>
    </source>
</evidence>
<evidence type="ECO:0000256" key="5">
    <source>
        <dbReference type="ARBA" id="ARBA00038048"/>
    </source>
</evidence>
<dbReference type="PANTHER" id="PTHR11133:SF22">
    <property type="entry name" value="ALPHA-AMINOADIPIC SEMIALDEHYDE SYNTHASE, MITOCHONDRIAL"/>
    <property type="match status" value="1"/>
</dbReference>
<dbReference type="Gene3D" id="3.40.50.720">
    <property type="entry name" value="NAD(P)-binding Rossmann-like Domain"/>
    <property type="match status" value="1"/>
</dbReference>
<dbReference type="GeneID" id="30150377"/>
<feature type="signal peptide" evidence="11">
    <location>
        <begin position="1"/>
        <end position="18"/>
    </location>
</feature>